<evidence type="ECO:0000256" key="8">
    <source>
        <dbReference type="ARBA" id="ARBA00023157"/>
    </source>
</evidence>
<dbReference type="CDD" id="cd00112">
    <property type="entry name" value="LDLa"/>
    <property type="match status" value="2"/>
</dbReference>
<keyword evidence="14" id="KW-1185">Reference proteome</keyword>
<evidence type="ECO:0000256" key="3">
    <source>
        <dbReference type="ARBA" id="ARBA00022692"/>
    </source>
</evidence>
<dbReference type="PANTHER" id="PTHR24270:SF52">
    <property type="entry name" value="CD320 ANTIGEN"/>
    <property type="match status" value="1"/>
</dbReference>
<reference evidence="13 14" key="1">
    <citation type="submission" date="2008-02" db="EMBL/GenBank/DDBJ databases">
        <title>A 6x draft sequence assembly of the Pongo pygmaeus abelii genome.</title>
        <authorList>
            <person name="Wilson R.K."/>
            <person name="Mardis E."/>
        </authorList>
    </citation>
    <scope>NUCLEOTIDE SEQUENCE [LARGE SCALE GENOMIC DNA]</scope>
</reference>
<dbReference type="InterPro" id="IPR050685">
    <property type="entry name" value="LDLR"/>
</dbReference>
<keyword evidence="6 12" id="KW-1133">Transmembrane helix</keyword>
<keyword evidence="9" id="KW-0325">Glycoprotein</keyword>
<reference evidence="13" key="2">
    <citation type="submission" date="2025-08" db="UniProtKB">
        <authorList>
            <consortium name="Ensembl"/>
        </authorList>
    </citation>
    <scope>IDENTIFICATION</scope>
</reference>
<dbReference type="FunFam" id="4.10.400.10:FF:000002">
    <property type="entry name" value="Low-density lipoprotein receptor-related protein 1"/>
    <property type="match status" value="2"/>
</dbReference>
<dbReference type="GO" id="GO:0012505">
    <property type="term" value="C:endomembrane system"/>
    <property type="evidence" value="ECO:0007669"/>
    <property type="project" value="UniProtKB-SubCell"/>
</dbReference>
<comment type="caution">
    <text evidence="10">Lacks conserved residue(s) required for the propagation of feature annotation.</text>
</comment>
<sequence length="357" mass="37547">ESSLDGAWPALLRGQLDRRLDGAGWSVANRGSGPGAAAAARPRTRPRGRRDPAFHPDLCPGRRLTPYEAGTAVLYCPLCRGTHTPAVQRREVRGVRAVEVCAWVESHTWRLPDPPGAGKEAGTGLSTALPGSIELRDRVASPSSGSCPPTKFQCRTSGLCVPFTWRCDRDLDCSDGSDEEECRIEPCTQNGQCPPPPGLPCPCTGVSDCSGGTDKKPRNCSHLACPAGELRCTLSDDCIPLTWRCDGHPDCPDSSDELGCGTNEILLEGDATTMGPPVTLESVTSVGNATSPSAGDQSGSPAAYGVIAAAAVLSASLVAATLLLLSWLRAQERLRPLGLLVAMKESLLLSERKTSLP</sequence>
<evidence type="ECO:0000256" key="11">
    <source>
        <dbReference type="SAM" id="MobiDB-lite"/>
    </source>
</evidence>
<dbReference type="GeneTree" id="ENSGT00730000111436"/>
<dbReference type="SUPFAM" id="SSF57424">
    <property type="entry name" value="LDL receptor-like module"/>
    <property type="match status" value="2"/>
</dbReference>
<feature type="disulfide bond" evidence="10">
    <location>
        <begin position="167"/>
        <end position="182"/>
    </location>
</feature>
<comment type="subcellular location">
    <subcellularLocation>
        <location evidence="2">Endomembrane system</location>
    </subcellularLocation>
    <subcellularLocation>
        <location evidence="1">Membrane</location>
        <topology evidence="1">Single-pass membrane protein</topology>
    </subcellularLocation>
</comment>
<evidence type="ECO:0000256" key="9">
    <source>
        <dbReference type="ARBA" id="ARBA00023180"/>
    </source>
</evidence>
<reference evidence="13" key="3">
    <citation type="submission" date="2025-09" db="UniProtKB">
        <authorList>
            <consortium name="Ensembl"/>
        </authorList>
    </citation>
    <scope>IDENTIFICATION</scope>
</reference>
<evidence type="ECO:0000313" key="13">
    <source>
        <dbReference type="Ensembl" id="ENSPPYP00000032524.1"/>
    </source>
</evidence>
<dbReference type="Gene3D" id="4.10.400.10">
    <property type="entry name" value="Low-density Lipoprotein Receptor"/>
    <property type="match status" value="2"/>
</dbReference>
<accession>A0A8I5THL2</accession>
<dbReference type="GO" id="GO:0005886">
    <property type="term" value="C:plasma membrane"/>
    <property type="evidence" value="ECO:0007669"/>
    <property type="project" value="TreeGrafter"/>
</dbReference>
<dbReference type="PRINTS" id="PR00261">
    <property type="entry name" value="LDLRECEPTOR"/>
</dbReference>
<feature type="region of interest" description="Disordered" evidence="11">
    <location>
        <begin position="25"/>
        <end position="57"/>
    </location>
</feature>
<dbReference type="Pfam" id="PF00057">
    <property type="entry name" value="Ldl_recept_a"/>
    <property type="match status" value="2"/>
</dbReference>
<keyword evidence="3 12" id="KW-0812">Transmembrane</keyword>
<proteinExistence type="predicted"/>
<feature type="disulfide bond" evidence="10">
    <location>
        <begin position="245"/>
        <end position="260"/>
    </location>
</feature>
<dbReference type="PROSITE" id="PS50068">
    <property type="entry name" value="LDLRA_2"/>
    <property type="match status" value="2"/>
</dbReference>
<evidence type="ECO:0000256" key="5">
    <source>
        <dbReference type="ARBA" id="ARBA00022737"/>
    </source>
</evidence>
<dbReference type="InterPro" id="IPR002172">
    <property type="entry name" value="LDrepeatLR_classA_rpt"/>
</dbReference>
<evidence type="ECO:0000256" key="10">
    <source>
        <dbReference type="PROSITE-ProRule" id="PRU00124"/>
    </source>
</evidence>
<evidence type="ECO:0000256" key="6">
    <source>
        <dbReference type="ARBA" id="ARBA00022989"/>
    </source>
</evidence>
<dbReference type="GO" id="GO:0016192">
    <property type="term" value="P:vesicle-mediated transport"/>
    <property type="evidence" value="ECO:0007669"/>
    <property type="project" value="UniProtKB-ARBA"/>
</dbReference>
<name>A0A8I5THL2_PONAB</name>
<keyword evidence="7 12" id="KW-0472">Membrane</keyword>
<organism evidence="13 14">
    <name type="scientific">Pongo abelii</name>
    <name type="common">Sumatran orangutan</name>
    <name type="synonym">Pongo pygmaeus abelii</name>
    <dbReference type="NCBI Taxonomy" id="9601"/>
    <lineage>
        <taxon>Eukaryota</taxon>
        <taxon>Metazoa</taxon>
        <taxon>Chordata</taxon>
        <taxon>Craniata</taxon>
        <taxon>Vertebrata</taxon>
        <taxon>Euteleostomi</taxon>
        <taxon>Mammalia</taxon>
        <taxon>Eutheria</taxon>
        <taxon>Euarchontoglires</taxon>
        <taxon>Primates</taxon>
        <taxon>Haplorrhini</taxon>
        <taxon>Catarrhini</taxon>
        <taxon>Hominidae</taxon>
        <taxon>Pongo</taxon>
    </lineage>
</organism>
<feature type="compositionally biased region" description="Low complexity" evidence="11">
    <location>
        <begin position="25"/>
        <end position="41"/>
    </location>
</feature>
<evidence type="ECO:0000256" key="12">
    <source>
        <dbReference type="SAM" id="Phobius"/>
    </source>
</evidence>
<evidence type="ECO:0000256" key="2">
    <source>
        <dbReference type="ARBA" id="ARBA00004308"/>
    </source>
</evidence>
<keyword evidence="4" id="KW-0732">Signal</keyword>
<keyword evidence="5" id="KW-0677">Repeat</keyword>
<dbReference type="Ensembl" id="ENSPPYT00000052170.1">
    <property type="protein sequence ID" value="ENSPPYP00000032524.1"/>
    <property type="gene ID" value="ENSPPYG00000009500.3"/>
</dbReference>
<feature type="transmembrane region" description="Helical" evidence="12">
    <location>
        <begin position="302"/>
        <end position="325"/>
    </location>
</feature>
<protein>
    <submittedName>
        <fullName evidence="13">CD320 molecule</fullName>
    </submittedName>
</protein>
<dbReference type="PROSITE" id="PS01209">
    <property type="entry name" value="LDLRA_1"/>
    <property type="match status" value="2"/>
</dbReference>
<keyword evidence="8 10" id="KW-1015">Disulfide bond</keyword>
<dbReference type="InterPro" id="IPR036055">
    <property type="entry name" value="LDL_receptor-like_sf"/>
</dbReference>
<dbReference type="SMART" id="SM00192">
    <property type="entry name" value="LDLa"/>
    <property type="match status" value="2"/>
</dbReference>
<evidence type="ECO:0000256" key="1">
    <source>
        <dbReference type="ARBA" id="ARBA00004167"/>
    </source>
</evidence>
<dbReference type="PANTHER" id="PTHR24270">
    <property type="entry name" value="LOW-DENSITY LIPOPROTEIN RECEPTOR-RELATED"/>
    <property type="match status" value="1"/>
</dbReference>
<evidence type="ECO:0000256" key="4">
    <source>
        <dbReference type="ARBA" id="ARBA00022729"/>
    </source>
</evidence>
<evidence type="ECO:0000313" key="14">
    <source>
        <dbReference type="Proteomes" id="UP000001595"/>
    </source>
</evidence>
<dbReference type="Proteomes" id="UP000001595">
    <property type="component" value="Chromosome 19"/>
</dbReference>
<evidence type="ECO:0000256" key="7">
    <source>
        <dbReference type="ARBA" id="ARBA00023136"/>
    </source>
</evidence>
<dbReference type="InterPro" id="IPR023415">
    <property type="entry name" value="LDLR_class-A_CS"/>
</dbReference>
<dbReference type="AlphaFoldDB" id="A0A8I5THL2"/>